<protein>
    <submittedName>
        <fullName evidence="2">Uncharacterized protein</fullName>
    </submittedName>
</protein>
<proteinExistence type="predicted"/>
<comment type="caution">
    <text evidence="2">The sequence shown here is derived from an EMBL/GenBank/DDBJ whole genome shotgun (WGS) entry which is preliminary data.</text>
</comment>
<dbReference type="Proteomes" id="UP000772434">
    <property type="component" value="Unassembled WGS sequence"/>
</dbReference>
<keyword evidence="3" id="KW-1185">Reference proteome</keyword>
<evidence type="ECO:0000256" key="1">
    <source>
        <dbReference type="SAM" id="MobiDB-lite"/>
    </source>
</evidence>
<organism evidence="2 3">
    <name type="scientific">Rhodocollybia butyracea</name>
    <dbReference type="NCBI Taxonomy" id="206335"/>
    <lineage>
        <taxon>Eukaryota</taxon>
        <taxon>Fungi</taxon>
        <taxon>Dikarya</taxon>
        <taxon>Basidiomycota</taxon>
        <taxon>Agaricomycotina</taxon>
        <taxon>Agaricomycetes</taxon>
        <taxon>Agaricomycetidae</taxon>
        <taxon>Agaricales</taxon>
        <taxon>Marasmiineae</taxon>
        <taxon>Omphalotaceae</taxon>
        <taxon>Rhodocollybia</taxon>
    </lineage>
</organism>
<gene>
    <name evidence="2" type="ORF">BDP27DRAFT_1417992</name>
</gene>
<feature type="region of interest" description="Disordered" evidence="1">
    <location>
        <begin position="284"/>
        <end position="319"/>
    </location>
</feature>
<evidence type="ECO:0000313" key="3">
    <source>
        <dbReference type="Proteomes" id="UP000772434"/>
    </source>
</evidence>
<dbReference type="AlphaFoldDB" id="A0A9P5UB27"/>
<feature type="compositionally biased region" description="Polar residues" evidence="1">
    <location>
        <begin position="306"/>
        <end position="319"/>
    </location>
</feature>
<dbReference type="EMBL" id="JADNRY010000023">
    <property type="protein sequence ID" value="KAF9072647.1"/>
    <property type="molecule type" value="Genomic_DNA"/>
</dbReference>
<name>A0A9P5UB27_9AGAR</name>
<reference evidence="2" key="1">
    <citation type="submission" date="2020-11" db="EMBL/GenBank/DDBJ databases">
        <authorList>
            <consortium name="DOE Joint Genome Institute"/>
            <person name="Ahrendt S."/>
            <person name="Riley R."/>
            <person name="Andreopoulos W."/>
            <person name="Labutti K."/>
            <person name="Pangilinan J."/>
            <person name="Ruiz-Duenas F.J."/>
            <person name="Barrasa J.M."/>
            <person name="Sanchez-Garcia M."/>
            <person name="Camarero S."/>
            <person name="Miyauchi S."/>
            <person name="Serrano A."/>
            <person name="Linde D."/>
            <person name="Babiker R."/>
            <person name="Drula E."/>
            <person name="Ayuso-Fernandez I."/>
            <person name="Pacheco R."/>
            <person name="Padilla G."/>
            <person name="Ferreira P."/>
            <person name="Barriuso J."/>
            <person name="Kellner H."/>
            <person name="Castanera R."/>
            <person name="Alfaro M."/>
            <person name="Ramirez L."/>
            <person name="Pisabarro A.G."/>
            <person name="Kuo A."/>
            <person name="Tritt A."/>
            <person name="Lipzen A."/>
            <person name="He G."/>
            <person name="Yan M."/>
            <person name="Ng V."/>
            <person name="Cullen D."/>
            <person name="Martin F."/>
            <person name="Rosso M.-N."/>
            <person name="Henrissat B."/>
            <person name="Hibbett D."/>
            <person name="Martinez A.T."/>
            <person name="Grigoriev I.V."/>
        </authorList>
    </citation>
    <scope>NUCLEOTIDE SEQUENCE</scope>
    <source>
        <strain evidence="2">AH 40177</strain>
    </source>
</reference>
<feature type="compositionally biased region" description="Polar residues" evidence="1">
    <location>
        <begin position="284"/>
        <end position="296"/>
    </location>
</feature>
<accession>A0A9P5UB27</accession>
<sequence length="319" mass="34573">MSNVRYICLRNDFEFKGSISVISNSKEYKIKPELDTAMTFDLSTIDGLQENAESSKDQAFYIVAADDNDKPTITFIEYRPNPNCCVISVANEGELAASISTVGSTGNFRSLNPDVPPNKTVNFDLVELDGDAISVRASVGGSETFCIDPFLMFDNDSKSEAIYVVGSSPAYGPTLTFKGLRPIRGPIYDIPLEFDYPEDRIYLLKVAAEIKDPNSKDTVGDYTRFVFKRSSAASQLLLPSAASMVLCGGVPVRPYDNKSTPFSHDGDSGAAIVGGKNDFIAQLTSGSGSPGSSDITYGTPIEWPSFSKSPPRRQNLSKL</sequence>
<evidence type="ECO:0000313" key="2">
    <source>
        <dbReference type="EMBL" id="KAF9072647.1"/>
    </source>
</evidence>